<keyword evidence="2" id="KW-1133">Transmembrane helix</keyword>
<feature type="transmembrane region" description="Helical" evidence="2">
    <location>
        <begin position="131"/>
        <end position="151"/>
    </location>
</feature>
<keyword evidence="4" id="KW-1185">Reference proteome</keyword>
<name>A0AAD7UKX8_9STRA</name>
<gene>
    <name evidence="3" type="ORF">CTAYLR_005254</name>
</gene>
<evidence type="ECO:0000256" key="2">
    <source>
        <dbReference type="SAM" id="Phobius"/>
    </source>
</evidence>
<dbReference type="Proteomes" id="UP001230188">
    <property type="component" value="Unassembled WGS sequence"/>
</dbReference>
<protein>
    <submittedName>
        <fullName evidence="3">Uncharacterized protein</fullName>
    </submittedName>
</protein>
<dbReference type="AlphaFoldDB" id="A0AAD7UKX8"/>
<proteinExistence type="predicted"/>
<keyword evidence="2" id="KW-0812">Transmembrane</keyword>
<feature type="compositionally biased region" description="Acidic residues" evidence="1">
    <location>
        <begin position="35"/>
        <end position="44"/>
    </location>
</feature>
<reference evidence="3" key="1">
    <citation type="submission" date="2023-01" db="EMBL/GenBank/DDBJ databases">
        <title>Metagenome sequencing of chrysophaentin producing Chrysophaeum taylorii.</title>
        <authorList>
            <person name="Davison J."/>
            <person name="Bewley C."/>
        </authorList>
    </citation>
    <scope>NUCLEOTIDE SEQUENCE</scope>
    <source>
        <strain evidence="3">NIES-1699</strain>
    </source>
</reference>
<evidence type="ECO:0000313" key="3">
    <source>
        <dbReference type="EMBL" id="KAJ8608905.1"/>
    </source>
</evidence>
<dbReference type="EMBL" id="JAQMWT010000157">
    <property type="protein sequence ID" value="KAJ8608905.1"/>
    <property type="molecule type" value="Genomic_DNA"/>
</dbReference>
<evidence type="ECO:0000313" key="4">
    <source>
        <dbReference type="Proteomes" id="UP001230188"/>
    </source>
</evidence>
<evidence type="ECO:0000256" key="1">
    <source>
        <dbReference type="SAM" id="MobiDB-lite"/>
    </source>
</evidence>
<keyword evidence="2" id="KW-0472">Membrane</keyword>
<feature type="region of interest" description="Disordered" evidence="1">
    <location>
        <begin position="1"/>
        <end position="51"/>
    </location>
</feature>
<accession>A0AAD7UKX8</accession>
<feature type="region of interest" description="Disordered" evidence="1">
    <location>
        <begin position="162"/>
        <end position="186"/>
    </location>
</feature>
<sequence>MEDLTSLERGGLFDSLARETMSNEKFSEALRPTTEEPEEPEEPEPTYHASESFVASINSGDDVSSRAISASWFSQKENPHHTTSYIGQPMVVQPEAKVVSYKPPKNETCCHYVCGRPKKHVTGAMPRRAKIATVIGVIALLAIIVAIGGLFRWEKTKNPANDKANRYYQFTGPPTRQPALAPTKSS</sequence>
<comment type="caution">
    <text evidence="3">The sequence shown here is derived from an EMBL/GenBank/DDBJ whole genome shotgun (WGS) entry which is preliminary data.</text>
</comment>
<organism evidence="3 4">
    <name type="scientific">Chrysophaeum taylorii</name>
    <dbReference type="NCBI Taxonomy" id="2483200"/>
    <lineage>
        <taxon>Eukaryota</taxon>
        <taxon>Sar</taxon>
        <taxon>Stramenopiles</taxon>
        <taxon>Ochrophyta</taxon>
        <taxon>Pelagophyceae</taxon>
        <taxon>Pelagomonadales</taxon>
        <taxon>Pelagomonadaceae</taxon>
        <taxon>Chrysophaeum</taxon>
    </lineage>
</organism>